<protein>
    <submittedName>
        <fullName evidence="4">Uncharacterized protein</fullName>
    </submittedName>
</protein>
<feature type="repeat" description="ANK" evidence="3">
    <location>
        <begin position="979"/>
        <end position="1011"/>
    </location>
</feature>
<sequence>MSFKKIGCTKKASDEASLSSPSTSDRVESKLNVLFVCNEWNSSRGGLSTFNREFAINLAQTSRDDFAIHCYVCQSSESDRDDARKHGVYLITAKSIPGTSDRLEWLRLPPSELPHPDVVIGHGRKFGTPAYCIVQNAKCKWVQFVHVFCEDLGKYKQETDAVEENEKKHKEEIKLCKESNAVVAVGSRLQQKYSRCLPDTKVHIITPGILTKFVSLLDQKLANVSHSPDEFSVFVFGRGSYEDLSLKGYDIIANALGSLGEKFKMTFVGSPEGQHNIIMDWFLQNTNITRRQLTVRGYCNQDEVKEMFYGADLVAMPSRTEGFGLIALEAISAGVPVLLTSESGIAEALKKVDGGKSVTIGSEDPKVWSQKIRTLSKNKPEERLKTSINLRESYNKTFPWDTQCEKFKEIILKMMSDNCCAESVEGQCITVLAYLTLCTSQLERCQIPLAWRGALKAAEAFKPGVDLGGGAGGVTLPEMTCGFLINTVHVVATFINKTVPADLEDCASKAEYKDKDGQEIHAAAINGNIEIIELLLFQGFEVDSRDGEGTTPLMYAALNGHEGAFQMLIENGADPSLKDNKVFSLLHSAAQGGNTSIINKLLSLGLDIDSRNNDGVTPLMTAADYGKQSAFEMLIQNGADPSLKHKSGSSFLHFAARGGNLSIIDKLLSLGLDIDSRRNDGVTPLMTAAASDKQSAFEMLIQNGADPSLKNNDGSSLLHCAAESGNRSILNKLLSLGLDVDSRDNDGITPLMCAADSGKQSAFEMLIQNGADPSLKDNKGFSLLHSATQGGNPSIIDKLSVSLGLDIDSRNNAGVTPLMCAAASGKQSAFEMMIQNGADPSLKDNNGFSVLHFAAQRGNSSIIKKLLSLGLDVDSRDNDGVTPLMTAAYCDKQSAFQMLLQYGADPSLKYNTGFSLLHSAAQGGNISIVKKLLSLGLDIDSRDNDHGVTPLMTAAYCGKQNAFAMLIQNGADSFLKDNEGSSLLHKAATGGNTSIINKLLSLGLDIHLKDVYGVNPLSRAIEKNNADAVKCLISNGAL</sequence>
<dbReference type="Gene3D" id="3.40.50.2000">
    <property type="entry name" value="Glycogen Phosphorylase B"/>
    <property type="match status" value="2"/>
</dbReference>
<feature type="repeat" description="ANK" evidence="3">
    <location>
        <begin position="680"/>
        <end position="712"/>
    </location>
</feature>
<dbReference type="PANTHER" id="PTHR24123">
    <property type="entry name" value="ANKYRIN REPEAT-CONTAINING"/>
    <property type="match status" value="1"/>
</dbReference>
<feature type="repeat" description="ANK" evidence="3">
    <location>
        <begin position="548"/>
        <end position="580"/>
    </location>
</feature>
<dbReference type="EMBL" id="CALNXI010000008">
    <property type="protein sequence ID" value="CAH3014274.1"/>
    <property type="molecule type" value="Genomic_DNA"/>
</dbReference>
<dbReference type="SMART" id="SM00248">
    <property type="entry name" value="ANK"/>
    <property type="match status" value="16"/>
</dbReference>
<dbReference type="SUPFAM" id="SSF48403">
    <property type="entry name" value="Ankyrin repeat"/>
    <property type="match status" value="2"/>
</dbReference>
<name>A0ABN8LFP7_9CNID</name>
<dbReference type="InterPro" id="IPR051165">
    <property type="entry name" value="Multifunctional_ANK_Repeat"/>
</dbReference>
<dbReference type="Pfam" id="PF20706">
    <property type="entry name" value="GT4-conflict"/>
    <property type="match status" value="1"/>
</dbReference>
<feature type="repeat" description="ANK" evidence="3">
    <location>
        <begin position="846"/>
        <end position="878"/>
    </location>
</feature>
<evidence type="ECO:0000313" key="4">
    <source>
        <dbReference type="EMBL" id="CAH3014274.1"/>
    </source>
</evidence>
<evidence type="ECO:0000256" key="1">
    <source>
        <dbReference type="ARBA" id="ARBA00022737"/>
    </source>
</evidence>
<feature type="repeat" description="ANK" evidence="3">
    <location>
        <begin position="614"/>
        <end position="646"/>
    </location>
</feature>
<feature type="repeat" description="ANK" evidence="3">
    <location>
        <begin position="515"/>
        <end position="547"/>
    </location>
</feature>
<dbReference type="PANTHER" id="PTHR24123:SF33">
    <property type="entry name" value="PROTEIN HOS4"/>
    <property type="match status" value="1"/>
</dbReference>
<comment type="caution">
    <text evidence="4">The sequence shown here is derived from an EMBL/GenBank/DDBJ whole genome shotgun (WGS) entry which is preliminary data.</text>
</comment>
<dbReference type="Proteomes" id="UP001159427">
    <property type="component" value="Unassembled WGS sequence"/>
</dbReference>
<dbReference type="InterPro" id="IPR002110">
    <property type="entry name" value="Ankyrin_rpt"/>
</dbReference>
<dbReference type="CDD" id="cd03801">
    <property type="entry name" value="GT4_PimA-like"/>
    <property type="match status" value="1"/>
</dbReference>
<keyword evidence="2 3" id="KW-0040">ANK repeat</keyword>
<organism evidence="4 5">
    <name type="scientific">Porites evermanni</name>
    <dbReference type="NCBI Taxonomy" id="104178"/>
    <lineage>
        <taxon>Eukaryota</taxon>
        <taxon>Metazoa</taxon>
        <taxon>Cnidaria</taxon>
        <taxon>Anthozoa</taxon>
        <taxon>Hexacorallia</taxon>
        <taxon>Scleractinia</taxon>
        <taxon>Fungiina</taxon>
        <taxon>Poritidae</taxon>
        <taxon>Porites</taxon>
    </lineage>
</organism>
<dbReference type="PROSITE" id="PS50088">
    <property type="entry name" value="ANK_REPEAT"/>
    <property type="match status" value="16"/>
</dbReference>
<feature type="repeat" description="ANK" evidence="3">
    <location>
        <begin position="581"/>
        <end position="613"/>
    </location>
</feature>
<feature type="repeat" description="ANK" evidence="3">
    <location>
        <begin position="647"/>
        <end position="679"/>
    </location>
</feature>
<proteinExistence type="predicted"/>
<feature type="repeat" description="ANK" evidence="3">
    <location>
        <begin position="713"/>
        <end position="745"/>
    </location>
</feature>
<keyword evidence="1" id="KW-0677">Repeat</keyword>
<dbReference type="SUPFAM" id="SSF53756">
    <property type="entry name" value="UDP-Glycosyltransferase/glycogen phosphorylase"/>
    <property type="match status" value="1"/>
</dbReference>
<feature type="repeat" description="ANK" evidence="3">
    <location>
        <begin position="779"/>
        <end position="812"/>
    </location>
</feature>
<dbReference type="Pfam" id="PF12796">
    <property type="entry name" value="Ank_2"/>
    <property type="match status" value="5"/>
</dbReference>
<gene>
    <name evidence="4" type="ORF">PEVE_00041745</name>
</gene>
<evidence type="ECO:0000256" key="3">
    <source>
        <dbReference type="PROSITE-ProRule" id="PRU00023"/>
    </source>
</evidence>
<evidence type="ECO:0000256" key="2">
    <source>
        <dbReference type="ARBA" id="ARBA00023043"/>
    </source>
</evidence>
<feature type="repeat" description="ANK" evidence="3">
    <location>
        <begin position="813"/>
        <end position="845"/>
    </location>
</feature>
<dbReference type="PROSITE" id="PS50297">
    <property type="entry name" value="ANK_REP_REGION"/>
    <property type="match status" value="15"/>
</dbReference>
<evidence type="ECO:0000313" key="5">
    <source>
        <dbReference type="Proteomes" id="UP001159427"/>
    </source>
</evidence>
<keyword evidence="5" id="KW-1185">Reference proteome</keyword>
<feature type="repeat" description="ANK" evidence="3">
    <location>
        <begin position="946"/>
        <end position="978"/>
    </location>
</feature>
<accession>A0ABN8LFP7</accession>
<dbReference type="Gene3D" id="1.25.40.20">
    <property type="entry name" value="Ankyrin repeat-containing domain"/>
    <property type="match status" value="4"/>
</dbReference>
<feature type="repeat" description="ANK" evidence="3">
    <location>
        <begin position="912"/>
        <end position="944"/>
    </location>
</feature>
<feature type="repeat" description="ANK" evidence="3">
    <location>
        <begin position="1012"/>
        <end position="1038"/>
    </location>
</feature>
<feature type="repeat" description="ANK" evidence="3">
    <location>
        <begin position="746"/>
        <end position="778"/>
    </location>
</feature>
<feature type="repeat" description="ANK" evidence="3">
    <location>
        <begin position="879"/>
        <end position="911"/>
    </location>
</feature>
<reference evidence="4 5" key="1">
    <citation type="submission" date="2022-05" db="EMBL/GenBank/DDBJ databases">
        <authorList>
            <consortium name="Genoscope - CEA"/>
            <person name="William W."/>
        </authorList>
    </citation>
    <scope>NUCLEOTIDE SEQUENCE [LARGE SCALE GENOMIC DNA]</scope>
</reference>
<dbReference type="InterPro" id="IPR036770">
    <property type="entry name" value="Ankyrin_rpt-contain_sf"/>
</dbReference>